<accession>A0A7C4D7D3</accession>
<gene>
    <name evidence="1" type="ORF">ENU14_00135</name>
</gene>
<dbReference type="Gene3D" id="1.10.10.1150">
    <property type="entry name" value="Coenzyme PQQ synthesis protein D (PqqD)"/>
    <property type="match status" value="1"/>
</dbReference>
<protein>
    <submittedName>
        <fullName evidence="1">PqqD family peptide modification chaperone</fullName>
    </submittedName>
</protein>
<reference evidence="1" key="1">
    <citation type="journal article" date="2020" name="mSystems">
        <title>Genome- and Community-Level Interaction Insights into Carbon Utilization and Element Cycling Functions of Hydrothermarchaeota in Hydrothermal Sediment.</title>
        <authorList>
            <person name="Zhou Z."/>
            <person name="Liu Y."/>
            <person name="Xu W."/>
            <person name="Pan J."/>
            <person name="Luo Z.H."/>
            <person name="Li M."/>
        </authorList>
    </citation>
    <scope>NUCLEOTIDE SEQUENCE [LARGE SCALE GENOMIC DNA]</scope>
    <source>
        <strain evidence="1">SpSt-642</strain>
    </source>
</reference>
<proteinExistence type="predicted"/>
<name>A0A7C4D7D3_STAMA</name>
<sequence>MSSGEEIDIRNLWEEYRNKKPFRQGYFIGEESGKYYVAKNEEEVYELSPLVYYIWLISDGEHTLEQLADQMCKDINVELDQVVEPLVLAINSLNKVELVKFV</sequence>
<dbReference type="InterPro" id="IPR041881">
    <property type="entry name" value="PqqD_sf"/>
</dbReference>
<organism evidence="1">
    <name type="scientific">Staphylothermus marinus</name>
    <dbReference type="NCBI Taxonomy" id="2280"/>
    <lineage>
        <taxon>Archaea</taxon>
        <taxon>Thermoproteota</taxon>
        <taxon>Thermoprotei</taxon>
        <taxon>Desulfurococcales</taxon>
        <taxon>Desulfurococcaceae</taxon>
        <taxon>Staphylothermus</taxon>
    </lineage>
</organism>
<evidence type="ECO:0000313" key="1">
    <source>
        <dbReference type="EMBL" id="HGM57992.1"/>
    </source>
</evidence>
<dbReference type="AlphaFoldDB" id="A0A7C4D7D3"/>
<dbReference type="EMBL" id="DTBJ01000003">
    <property type="protein sequence ID" value="HGM57992.1"/>
    <property type="molecule type" value="Genomic_DNA"/>
</dbReference>
<comment type="caution">
    <text evidence="1">The sequence shown here is derived from an EMBL/GenBank/DDBJ whole genome shotgun (WGS) entry which is preliminary data.</text>
</comment>